<dbReference type="Pfam" id="PF00069">
    <property type="entry name" value="Pkinase"/>
    <property type="match status" value="1"/>
</dbReference>
<proteinExistence type="predicted"/>
<evidence type="ECO:0000256" key="4">
    <source>
        <dbReference type="ARBA" id="ARBA00022840"/>
    </source>
</evidence>
<evidence type="ECO:0000313" key="7">
    <source>
        <dbReference type="Proteomes" id="UP000238348"/>
    </source>
</evidence>
<gene>
    <name evidence="6" type="ORF">SOCE26_060820</name>
</gene>
<evidence type="ECO:0000259" key="5">
    <source>
        <dbReference type="PROSITE" id="PS50011"/>
    </source>
</evidence>
<dbReference type="Proteomes" id="UP000238348">
    <property type="component" value="Chromosome"/>
</dbReference>
<keyword evidence="1 6" id="KW-0808">Transferase</keyword>
<dbReference type="SUPFAM" id="SSF56112">
    <property type="entry name" value="Protein kinase-like (PK-like)"/>
    <property type="match status" value="1"/>
</dbReference>
<feature type="domain" description="Protein kinase" evidence="5">
    <location>
        <begin position="39"/>
        <end position="319"/>
    </location>
</feature>
<organism evidence="6 7">
    <name type="scientific">Sorangium cellulosum</name>
    <name type="common">Polyangium cellulosum</name>
    <dbReference type="NCBI Taxonomy" id="56"/>
    <lineage>
        <taxon>Bacteria</taxon>
        <taxon>Pseudomonadati</taxon>
        <taxon>Myxococcota</taxon>
        <taxon>Polyangia</taxon>
        <taxon>Polyangiales</taxon>
        <taxon>Polyangiaceae</taxon>
        <taxon>Sorangium</taxon>
    </lineage>
</organism>
<dbReference type="GO" id="GO:0004674">
    <property type="term" value="F:protein serine/threonine kinase activity"/>
    <property type="evidence" value="ECO:0007669"/>
    <property type="project" value="UniProtKB-EC"/>
</dbReference>
<dbReference type="InterPro" id="IPR011009">
    <property type="entry name" value="Kinase-like_dom_sf"/>
</dbReference>
<dbReference type="InterPro" id="IPR000719">
    <property type="entry name" value="Prot_kinase_dom"/>
</dbReference>
<dbReference type="AlphaFoldDB" id="A0A2L0EZB3"/>
<protein>
    <submittedName>
        <fullName evidence="6">Protein kinase</fullName>
        <ecNumber evidence="6">2.7.11.1</ecNumber>
    </submittedName>
</protein>
<dbReference type="PANTHER" id="PTHR43289">
    <property type="entry name" value="MITOGEN-ACTIVATED PROTEIN KINASE KINASE KINASE 20-RELATED"/>
    <property type="match status" value="1"/>
</dbReference>
<evidence type="ECO:0000256" key="2">
    <source>
        <dbReference type="ARBA" id="ARBA00022741"/>
    </source>
</evidence>
<dbReference type="PANTHER" id="PTHR43289:SF6">
    <property type="entry name" value="SERINE_THREONINE-PROTEIN KINASE NEKL-3"/>
    <property type="match status" value="1"/>
</dbReference>
<accession>A0A2L0EZB3</accession>
<dbReference type="EMBL" id="CP012673">
    <property type="protein sequence ID" value="AUX44616.1"/>
    <property type="molecule type" value="Genomic_DNA"/>
</dbReference>
<dbReference type="PROSITE" id="PS50011">
    <property type="entry name" value="PROTEIN_KINASE_DOM"/>
    <property type="match status" value="1"/>
</dbReference>
<evidence type="ECO:0000256" key="3">
    <source>
        <dbReference type="ARBA" id="ARBA00022777"/>
    </source>
</evidence>
<keyword evidence="3 6" id="KW-0418">Kinase</keyword>
<dbReference type="Gene3D" id="1.10.510.10">
    <property type="entry name" value="Transferase(Phosphotransferase) domain 1"/>
    <property type="match status" value="1"/>
</dbReference>
<dbReference type="Gene3D" id="3.30.200.20">
    <property type="entry name" value="Phosphorylase Kinase, domain 1"/>
    <property type="match status" value="1"/>
</dbReference>
<reference evidence="6 7" key="1">
    <citation type="submission" date="2015-09" db="EMBL/GenBank/DDBJ databases">
        <title>Sorangium comparison.</title>
        <authorList>
            <person name="Zaburannyi N."/>
            <person name="Bunk B."/>
            <person name="Overmann J."/>
            <person name="Mueller R."/>
        </authorList>
    </citation>
    <scope>NUCLEOTIDE SEQUENCE [LARGE SCALE GENOMIC DNA]</scope>
    <source>
        <strain evidence="6 7">So ce26</strain>
    </source>
</reference>
<evidence type="ECO:0000256" key="1">
    <source>
        <dbReference type="ARBA" id="ARBA00022679"/>
    </source>
</evidence>
<sequence>MSMNWGVGGGDRNALDPFLSSEGRPLLSIVPGTILLQRYRVLRHLRREGLGDVFSAEDTSAGRRVAVKVLGELEERVDPLKVLGAPERMSLAEAVARFRREAIACARLRGPHTLPSIGGGDDPQHGLVIVFELREGELLVDRLVRRGPFPLAALHPLVEQLWLAIAELHEIGLLHRNICSANVLLDRGPEGERLTLLDLGSCRLPLSEGDEEPPLSGRKLGDVRYVPPEQIASTKAVDHRADIYAATTVVFQALTGELPYAARNLMMLADLKARTAPRRLGNLMPPPVDREVEVFVNRGLAHSPDRRFASIAEVIEGWQALRPAT</sequence>
<dbReference type="GO" id="GO:0005524">
    <property type="term" value="F:ATP binding"/>
    <property type="evidence" value="ECO:0007669"/>
    <property type="project" value="UniProtKB-KW"/>
</dbReference>
<name>A0A2L0EZB3_SORCE</name>
<evidence type="ECO:0000313" key="6">
    <source>
        <dbReference type="EMBL" id="AUX44616.1"/>
    </source>
</evidence>
<keyword evidence="4" id="KW-0067">ATP-binding</keyword>
<dbReference type="EC" id="2.7.11.1" evidence="6"/>
<dbReference type="CDD" id="cd14014">
    <property type="entry name" value="STKc_PknB_like"/>
    <property type="match status" value="1"/>
</dbReference>
<keyword evidence="2" id="KW-0547">Nucleotide-binding</keyword>